<feature type="non-terminal residue" evidence="1">
    <location>
        <position position="1"/>
    </location>
</feature>
<dbReference type="EMBL" id="CAKKNE010000006">
    <property type="protein sequence ID" value="CAH0379480.1"/>
    <property type="molecule type" value="Genomic_DNA"/>
</dbReference>
<name>A0A8J2T031_9STRA</name>
<dbReference type="AlphaFoldDB" id="A0A8J2T031"/>
<comment type="caution">
    <text evidence="1">The sequence shown here is derived from an EMBL/GenBank/DDBJ whole genome shotgun (WGS) entry which is preliminary data.</text>
</comment>
<proteinExistence type="predicted"/>
<evidence type="ECO:0000313" key="2">
    <source>
        <dbReference type="Proteomes" id="UP000789595"/>
    </source>
</evidence>
<protein>
    <submittedName>
        <fullName evidence="1">Uncharacterized protein</fullName>
    </submittedName>
</protein>
<dbReference type="Proteomes" id="UP000789595">
    <property type="component" value="Unassembled WGS sequence"/>
</dbReference>
<accession>A0A8J2T031</accession>
<gene>
    <name evidence="1" type="ORF">PECAL_6P11050</name>
</gene>
<reference evidence="1" key="1">
    <citation type="submission" date="2021-11" db="EMBL/GenBank/DDBJ databases">
        <authorList>
            <consortium name="Genoscope - CEA"/>
            <person name="William W."/>
        </authorList>
    </citation>
    <scope>NUCLEOTIDE SEQUENCE</scope>
</reference>
<keyword evidence="2" id="KW-1185">Reference proteome</keyword>
<feature type="non-terminal residue" evidence="1">
    <location>
        <position position="256"/>
    </location>
</feature>
<organism evidence="1 2">
    <name type="scientific">Pelagomonas calceolata</name>
    <dbReference type="NCBI Taxonomy" id="35677"/>
    <lineage>
        <taxon>Eukaryota</taxon>
        <taxon>Sar</taxon>
        <taxon>Stramenopiles</taxon>
        <taxon>Ochrophyta</taxon>
        <taxon>Pelagophyceae</taxon>
        <taxon>Pelagomonadales</taxon>
        <taxon>Pelagomonadaceae</taxon>
        <taxon>Pelagomonas</taxon>
    </lineage>
</organism>
<sequence>LSGKFSPRSSPHRVRDGLHRRRHLLMPVEQLEGRRRPAARHELRQLHVARDAVDGHEAAGAAAQVPQVLLEQRHRHRRAERLELPERLDQQNGAVGRVGARLREAPHGLDVGPKALVAADPPRRRRGRGGRPRVLLELDALEHDDAVAARQRRCRGLAARREDRGDDDDERHQHTDCGGVDEGAAVHCLRCAFASGAASVVVVGLLWQAGCLQMCLAYGVTLYRCTAIANGFETHVSRLKRGLGASDGTIARHQES</sequence>
<evidence type="ECO:0000313" key="1">
    <source>
        <dbReference type="EMBL" id="CAH0379480.1"/>
    </source>
</evidence>